<sequence>MPNNFQNKKILFIGPIFHNYHTLIKEKLELLGATVDFYAERNYGWKFKIINNFFKNHLNKFQNKHYDSILVNSKDVDYDFLFVIRGYMLPYDFVHKFEKLNPKAKTIMYQWDSNEANSFSNVATLFHEVYSFDFKDCNDMPFIKYLPLFYTDDLIPYREAKQEKEYDFFFMGWCFPERYDAVISFREFTIANNYKLKAFLYMPFSSYLKEILKGNFLDRSIVSFVPMNRANYLNILSKSKVMVDVSNPRQTGLAMRVIEAIAMNVKVLTNNENLKHDQLVKNTAIFSFFNEKNVFVQHDFIKEYLSVNSDNSMLSIELWLENIFGNNEN</sequence>
<organism evidence="1 2">
    <name type="scientific">Flavobacterium anhuiense</name>
    <dbReference type="NCBI Taxonomy" id="459526"/>
    <lineage>
        <taxon>Bacteria</taxon>
        <taxon>Pseudomonadati</taxon>
        <taxon>Bacteroidota</taxon>
        <taxon>Flavobacteriia</taxon>
        <taxon>Flavobacteriales</taxon>
        <taxon>Flavobacteriaceae</taxon>
        <taxon>Flavobacterium</taxon>
    </lineage>
</organism>
<dbReference type="Proteomes" id="UP000290433">
    <property type="component" value="Unassembled WGS sequence"/>
</dbReference>
<evidence type="ECO:0000313" key="2">
    <source>
        <dbReference type="Proteomes" id="UP000290433"/>
    </source>
</evidence>
<accession>A0A444VWB9</accession>
<name>A0A444VWB9_9FLAO</name>
<reference evidence="1 2" key="1">
    <citation type="submission" date="2014-12" db="EMBL/GenBank/DDBJ databases">
        <title>Genome sequence of Flavobacterium anhuiense RCM74.</title>
        <authorList>
            <person name="Kim J.F."/>
            <person name="Song J.Y."/>
            <person name="Kwak M.-J."/>
            <person name="Lee S.-W."/>
        </authorList>
    </citation>
    <scope>NUCLEOTIDE SEQUENCE [LARGE SCALE GENOMIC DNA]</scope>
    <source>
        <strain evidence="1 2">RCM74</strain>
    </source>
</reference>
<dbReference type="RefSeq" id="WP_129747939.1">
    <property type="nucleotide sequence ID" value="NZ_JUIV01000012.1"/>
</dbReference>
<dbReference type="OrthoDB" id="3251881at2"/>
<comment type="caution">
    <text evidence="1">The sequence shown here is derived from an EMBL/GenBank/DDBJ whole genome shotgun (WGS) entry which is preliminary data.</text>
</comment>
<dbReference type="EMBL" id="JUIV01000012">
    <property type="protein sequence ID" value="RYJ37854.1"/>
    <property type="molecule type" value="Genomic_DNA"/>
</dbReference>
<gene>
    <name evidence="1" type="ORF">NU08_3068</name>
</gene>
<protein>
    <submittedName>
        <fullName evidence="1">Lipopolysaccharide biosynthesis protein</fullName>
    </submittedName>
</protein>
<dbReference type="AlphaFoldDB" id="A0A444VWB9"/>
<proteinExistence type="predicted"/>
<evidence type="ECO:0000313" key="1">
    <source>
        <dbReference type="EMBL" id="RYJ37854.1"/>
    </source>
</evidence>